<dbReference type="PANTHER" id="PTHR44196:SF1">
    <property type="entry name" value="DEHYDROGENASE_REDUCTASE SDR FAMILY MEMBER 7B"/>
    <property type="match status" value="1"/>
</dbReference>
<dbReference type="GO" id="GO:0016491">
    <property type="term" value="F:oxidoreductase activity"/>
    <property type="evidence" value="ECO:0007669"/>
    <property type="project" value="UniProtKB-KW"/>
</dbReference>
<evidence type="ECO:0000259" key="6">
    <source>
        <dbReference type="SMART" id="SM00822"/>
    </source>
</evidence>
<evidence type="ECO:0000256" key="2">
    <source>
        <dbReference type="ARBA" id="ARBA00023002"/>
    </source>
</evidence>
<dbReference type="KEGG" id="lrs:PX52LOC_07757"/>
<keyword evidence="5" id="KW-0472">Membrane</keyword>
<dbReference type="EMBL" id="CP042425">
    <property type="protein sequence ID" value="QEL20651.1"/>
    <property type="molecule type" value="Genomic_DNA"/>
</dbReference>
<dbReference type="PRINTS" id="PR00080">
    <property type="entry name" value="SDRFAMILY"/>
</dbReference>
<dbReference type="InterPro" id="IPR057326">
    <property type="entry name" value="KR_dom"/>
</dbReference>
<feature type="region of interest" description="Disordered" evidence="4">
    <location>
        <begin position="270"/>
        <end position="299"/>
    </location>
</feature>
<organism evidence="7 8">
    <name type="scientific">Limnoglobus roseus</name>
    <dbReference type="NCBI Taxonomy" id="2598579"/>
    <lineage>
        <taxon>Bacteria</taxon>
        <taxon>Pseudomonadati</taxon>
        <taxon>Planctomycetota</taxon>
        <taxon>Planctomycetia</taxon>
        <taxon>Gemmatales</taxon>
        <taxon>Gemmataceae</taxon>
        <taxon>Limnoglobus</taxon>
    </lineage>
</organism>
<dbReference type="NCBIfam" id="NF005495">
    <property type="entry name" value="PRK07109.1"/>
    <property type="match status" value="1"/>
</dbReference>
<accession>A0A5C1AN45</accession>
<evidence type="ECO:0000256" key="5">
    <source>
        <dbReference type="SAM" id="Phobius"/>
    </source>
</evidence>
<protein>
    <submittedName>
        <fullName evidence="7">KR domain-containing protein</fullName>
    </submittedName>
</protein>
<dbReference type="OrthoDB" id="9810734at2"/>
<dbReference type="InterPro" id="IPR020904">
    <property type="entry name" value="Sc_DH/Rdtase_CS"/>
</dbReference>
<evidence type="ECO:0000256" key="1">
    <source>
        <dbReference type="ARBA" id="ARBA00006484"/>
    </source>
</evidence>
<dbReference type="Pfam" id="PF00106">
    <property type="entry name" value="adh_short"/>
    <property type="match status" value="1"/>
</dbReference>
<dbReference type="PANTHER" id="PTHR44196">
    <property type="entry name" value="DEHYDROGENASE/REDUCTASE SDR FAMILY MEMBER 7B"/>
    <property type="match status" value="1"/>
</dbReference>
<sequence length="342" mass="35813">MSHTLKPLSEQVIVLTGATSGIGLATARAAARRGAKLVLAARNDSALRQLAQEIESHGGRAVAVRTDVGVEGEVRDLGRQAVEAFGAVDTWVNNAGGSIYGPMKDVSTDDHRRLFETNFWGVVYGSLEAARHFRTRTGPAAGVLVNVGSVLSDRAIPVQGMYCASKHAVKGFTDALRMELEEEGVPAVVTLVKPSSIDTPFPQRARNYMDEEPTLPPPLYTPGLVARTILHCAEHPERDVTVGGGGKAIAMMGAHAPRLTDHVMAATLSGSMKKGQPPRHPAGTLTATSEPELKERGEYSGPVFDSSLYTAAALHPVLTAALAVGAGALVAALTGGAKSSRS</sequence>
<dbReference type="GO" id="GO:0016020">
    <property type="term" value="C:membrane"/>
    <property type="evidence" value="ECO:0007669"/>
    <property type="project" value="TreeGrafter"/>
</dbReference>
<dbReference type="Gene3D" id="3.40.50.720">
    <property type="entry name" value="NAD(P)-binding Rossmann-like Domain"/>
    <property type="match status" value="1"/>
</dbReference>
<dbReference type="SUPFAM" id="SSF51735">
    <property type="entry name" value="NAD(P)-binding Rossmann-fold domains"/>
    <property type="match status" value="1"/>
</dbReference>
<reference evidence="8" key="1">
    <citation type="submission" date="2019-08" db="EMBL/GenBank/DDBJ databases">
        <title>Limnoglobus roseus gen. nov., sp. nov., a novel freshwater planctomycete with a giant genome from the family Gemmataceae.</title>
        <authorList>
            <person name="Kulichevskaya I.S."/>
            <person name="Naumoff D.G."/>
            <person name="Miroshnikov K."/>
            <person name="Ivanova A."/>
            <person name="Philippov D.A."/>
            <person name="Hakobyan A."/>
            <person name="Rijpstra I.C."/>
            <person name="Sinninghe Damste J.S."/>
            <person name="Liesack W."/>
            <person name="Dedysh S.N."/>
        </authorList>
    </citation>
    <scope>NUCLEOTIDE SEQUENCE [LARGE SCALE GENOMIC DNA]</scope>
    <source>
        <strain evidence="8">PX52</strain>
    </source>
</reference>
<dbReference type="SMART" id="SM00822">
    <property type="entry name" value="PKS_KR"/>
    <property type="match status" value="1"/>
</dbReference>
<feature type="transmembrane region" description="Helical" evidence="5">
    <location>
        <begin position="313"/>
        <end position="333"/>
    </location>
</feature>
<name>A0A5C1AN45_9BACT</name>
<proteinExistence type="inferred from homology"/>
<gene>
    <name evidence="7" type="ORF">PX52LOC_07757</name>
</gene>
<dbReference type="RefSeq" id="WP_149114920.1">
    <property type="nucleotide sequence ID" value="NZ_CP042425.1"/>
</dbReference>
<comment type="similarity">
    <text evidence="1 3">Belongs to the short-chain dehydrogenases/reductases (SDR) family.</text>
</comment>
<evidence type="ECO:0000256" key="4">
    <source>
        <dbReference type="SAM" id="MobiDB-lite"/>
    </source>
</evidence>
<keyword evidence="8" id="KW-1185">Reference proteome</keyword>
<dbReference type="InterPro" id="IPR036291">
    <property type="entry name" value="NAD(P)-bd_dom_sf"/>
</dbReference>
<evidence type="ECO:0000313" key="8">
    <source>
        <dbReference type="Proteomes" id="UP000324974"/>
    </source>
</evidence>
<evidence type="ECO:0000313" key="7">
    <source>
        <dbReference type="EMBL" id="QEL20651.1"/>
    </source>
</evidence>
<keyword evidence="2" id="KW-0560">Oxidoreductase</keyword>
<keyword evidence="5" id="KW-0812">Transmembrane</keyword>
<dbReference type="PROSITE" id="PS00061">
    <property type="entry name" value="ADH_SHORT"/>
    <property type="match status" value="1"/>
</dbReference>
<dbReference type="PRINTS" id="PR00081">
    <property type="entry name" value="GDHRDH"/>
</dbReference>
<evidence type="ECO:0000256" key="3">
    <source>
        <dbReference type="RuleBase" id="RU000363"/>
    </source>
</evidence>
<feature type="domain" description="Ketoreductase" evidence="6">
    <location>
        <begin position="11"/>
        <end position="153"/>
    </location>
</feature>
<dbReference type="AlphaFoldDB" id="A0A5C1AN45"/>
<dbReference type="Proteomes" id="UP000324974">
    <property type="component" value="Chromosome"/>
</dbReference>
<dbReference type="InterPro" id="IPR002347">
    <property type="entry name" value="SDR_fam"/>
</dbReference>
<keyword evidence="5" id="KW-1133">Transmembrane helix</keyword>